<dbReference type="SFLD" id="SFLDS00029">
    <property type="entry name" value="Radical_SAM"/>
    <property type="match status" value="1"/>
</dbReference>
<feature type="domain" description="Radical SAM core" evidence="9">
    <location>
        <begin position="46"/>
        <end position="186"/>
    </location>
</feature>
<reference evidence="10 11" key="1">
    <citation type="submission" date="2018-05" db="EMBL/GenBank/DDBJ databases">
        <title>Genome sequencing and assembly of the regulated plant pathogen Lachnellula willkommii and related sister species for the development of diagnostic species identification markers.</title>
        <authorList>
            <person name="Giroux E."/>
            <person name="Bilodeau G."/>
        </authorList>
    </citation>
    <scope>NUCLEOTIDE SEQUENCE [LARGE SCALE GENOMIC DNA]</scope>
    <source>
        <strain evidence="10 11">CBS 268.59</strain>
    </source>
</reference>
<keyword evidence="2" id="KW-0004">4Fe-4S</keyword>
<keyword evidence="7" id="KW-0051">Antiviral defense</keyword>
<keyword evidence="3" id="KW-0949">S-adenosyl-L-methionine</keyword>
<dbReference type="SFLD" id="SFLDG01067">
    <property type="entry name" value="SPASM/twitch_domain_containing"/>
    <property type="match status" value="1"/>
</dbReference>
<evidence type="ECO:0000259" key="9">
    <source>
        <dbReference type="Pfam" id="PF04055"/>
    </source>
</evidence>
<dbReference type="InterPro" id="IPR058240">
    <property type="entry name" value="rSAM_sf"/>
</dbReference>
<dbReference type="InterPro" id="IPR051196">
    <property type="entry name" value="RSAD2/Viperin_antiviral"/>
</dbReference>
<dbReference type="NCBIfam" id="NF038283">
    <property type="entry name" value="viperin_w_prok"/>
    <property type="match status" value="1"/>
</dbReference>
<evidence type="ECO:0000256" key="1">
    <source>
        <dbReference type="ARBA" id="ARBA00001966"/>
    </source>
</evidence>
<feature type="chain" id="PRO_5035746581" evidence="8">
    <location>
        <begin position="20"/>
        <end position="336"/>
    </location>
</feature>
<dbReference type="GO" id="GO:0046872">
    <property type="term" value="F:metal ion binding"/>
    <property type="evidence" value="ECO:0007669"/>
    <property type="project" value="UniProtKB-KW"/>
</dbReference>
<evidence type="ECO:0000256" key="2">
    <source>
        <dbReference type="ARBA" id="ARBA00022485"/>
    </source>
</evidence>
<keyword evidence="4" id="KW-0479">Metal-binding</keyword>
<dbReference type="CDD" id="cd01335">
    <property type="entry name" value="Radical_SAM"/>
    <property type="match status" value="1"/>
</dbReference>
<evidence type="ECO:0000256" key="4">
    <source>
        <dbReference type="ARBA" id="ARBA00022723"/>
    </source>
</evidence>
<dbReference type="SFLD" id="SFLDG01088">
    <property type="entry name" value="antiviral_proteins"/>
    <property type="match status" value="1"/>
</dbReference>
<keyword evidence="11" id="KW-1185">Reference proteome</keyword>
<keyword evidence="6" id="KW-0411">Iron-sulfur</keyword>
<dbReference type="GO" id="GO:0051607">
    <property type="term" value="P:defense response to virus"/>
    <property type="evidence" value="ECO:0007669"/>
    <property type="project" value="UniProtKB-KW"/>
</dbReference>
<keyword evidence="8" id="KW-0732">Signal</keyword>
<dbReference type="Pfam" id="PF04055">
    <property type="entry name" value="Radical_SAM"/>
    <property type="match status" value="1"/>
</dbReference>
<proteinExistence type="predicted"/>
<name>A0A8T9BTT2_9HELO</name>
<feature type="signal peptide" evidence="8">
    <location>
        <begin position="1"/>
        <end position="19"/>
    </location>
</feature>
<evidence type="ECO:0000256" key="6">
    <source>
        <dbReference type="ARBA" id="ARBA00023014"/>
    </source>
</evidence>
<organism evidence="10 11">
    <name type="scientific">Lachnellula suecica</name>
    <dbReference type="NCBI Taxonomy" id="602035"/>
    <lineage>
        <taxon>Eukaryota</taxon>
        <taxon>Fungi</taxon>
        <taxon>Dikarya</taxon>
        <taxon>Ascomycota</taxon>
        <taxon>Pezizomycotina</taxon>
        <taxon>Leotiomycetes</taxon>
        <taxon>Helotiales</taxon>
        <taxon>Lachnaceae</taxon>
        <taxon>Lachnellula</taxon>
    </lineage>
</organism>
<dbReference type="PANTHER" id="PTHR21339:SF0">
    <property type="entry name" value="S-ADENOSYLMETHIONINE-DEPENDENT NUCLEOTIDE DEHYDRATASE RSAD2"/>
    <property type="match status" value="1"/>
</dbReference>
<evidence type="ECO:0000256" key="8">
    <source>
        <dbReference type="SAM" id="SignalP"/>
    </source>
</evidence>
<dbReference type="GO" id="GO:0003824">
    <property type="term" value="F:catalytic activity"/>
    <property type="evidence" value="ECO:0007669"/>
    <property type="project" value="InterPro"/>
</dbReference>
<dbReference type="InterPro" id="IPR013785">
    <property type="entry name" value="Aldolase_TIM"/>
</dbReference>
<dbReference type="InterPro" id="IPR007197">
    <property type="entry name" value="rSAM"/>
</dbReference>
<dbReference type="OrthoDB" id="549750at2759"/>
<evidence type="ECO:0000256" key="5">
    <source>
        <dbReference type="ARBA" id="ARBA00023004"/>
    </source>
</evidence>
<dbReference type="SFLD" id="SFLDF00318">
    <property type="entry name" value="Viperin"/>
    <property type="match status" value="1"/>
</dbReference>
<dbReference type="EMBL" id="QGMK01002094">
    <property type="protein sequence ID" value="TVY60826.1"/>
    <property type="molecule type" value="Genomic_DNA"/>
</dbReference>
<dbReference type="AlphaFoldDB" id="A0A8T9BTT2"/>
<keyword evidence="5" id="KW-0408">Iron</keyword>
<evidence type="ECO:0000313" key="11">
    <source>
        <dbReference type="Proteomes" id="UP000469558"/>
    </source>
</evidence>
<dbReference type="Gene3D" id="3.20.20.70">
    <property type="entry name" value="Aldolase class I"/>
    <property type="match status" value="1"/>
</dbReference>
<evidence type="ECO:0000313" key="10">
    <source>
        <dbReference type="EMBL" id="TVY60826.1"/>
    </source>
</evidence>
<dbReference type="PANTHER" id="PTHR21339">
    <property type="entry name" value="RADICAL S-ADENOSYL METHIONINE DOMAIN-CONTAINING PROTEIN 2"/>
    <property type="match status" value="1"/>
</dbReference>
<dbReference type="Proteomes" id="UP000469558">
    <property type="component" value="Unassembled WGS sequence"/>
</dbReference>
<comment type="caution">
    <text evidence="10">The sequence shown here is derived from an EMBL/GenBank/DDBJ whole genome shotgun (WGS) entry which is preliminary data.</text>
</comment>
<comment type="cofactor">
    <cofactor evidence="1">
        <name>[4Fe-4S] cluster</name>
        <dbReference type="ChEBI" id="CHEBI:49883"/>
    </cofactor>
</comment>
<sequence>MVYLAVLVLATSLLLLIYAYRCTSGPKSISTISREADIVPVSVNYFFTRHCNAECGFCFHTETSSYKLPLDQARKAGMKKMNFAGGEPFLYPKYLAELCRYCKEDLKLESVSIISNGTKVTEKWVKEYGRFVDILAVSCDSVHPATNAAIGRADRSSGIPFDNVEKLFQIKDWCLEYGVRFKLNTVVCSLNWKESMADTVEKLDPFRWKVFQVLVVVGENESDGRKRDATKFVITDEQYADFCSRHKHLKCMVPESNKAMKSSYLLVDEYMRFLDKGDGDEKVSQSILDVGVQKAIKQVRWDQEEFHNRGGICDWNSAAEKAQSCGGPGAGRELQW</sequence>
<dbReference type="GO" id="GO:0051539">
    <property type="term" value="F:4 iron, 4 sulfur cluster binding"/>
    <property type="evidence" value="ECO:0007669"/>
    <property type="project" value="UniProtKB-KW"/>
</dbReference>
<evidence type="ECO:0000256" key="7">
    <source>
        <dbReference type="ARBA" id="ARBA00023118"/>
    </source>
</evidence>
<accession>A0A8T9BTT2</accession>
<protein>
    <submittedName>
        <fullName evidence="10">Radical S-adenosyl methionine domain-containing protein</fullName>
    </submittedName>
</protein>
<dbReference type="SUPFAM" id="SSF102114">
    <property type="entry name" value="Radical SAM enzymes"/>
    <property type="match status" value="1"/>
</dbReference>
<evidence type="ECO:0000256" key="3">
    <source>
        <dbReference type="ARBA" id="ARBA00022691"/>
    </source>
</evidence>
<gene>
    <name evidence="10" type="primary">rsad2</name>
    <name evidence="10" type="ORF">LSUE1_G008577</name>
</gene>